<dbReference type="Proteomes" id="UP000830671">
    <property type="component" value="Chromosome 9"/>
</dbReference>
<dbReference type="AlphaFoldDB" id="A0A9Q8TAF5"/>
<dbReference type="KEGG" id="clup:CLUP02_16766"/>
<reference evidence="1" key="1">
    <citation type="journal article" date="2021" name="Mol. Plant Microbe Interact.">
        <title>Complete Genome Sequence of the Plant-Pathogenic Fungus Colletotrichum lupini.</title>
        <authorList>
            <person name="Baroncelli R."/>
            <person name="Pensec F."/>
            <person name="Da Lio D."/>
            <person name="Boufleur T."/>
            <person name="Vicente I."/>
            <person name="Sarrocco S."/>
            <person name="Picot A."/>
            <person name="Baraldi E."/>
            <person name="Sukno S."/>
            <person name="Thon M."/>
            <person name="Le Floch G."/>
        </authorList>
    </citation>
    <scope>NUCLEOTIDE SEQUENCE</scope>
    <source>
        <strain evidence="1">IMI 504893</strain>
    </source>
</reference>
<sequence>MAYEVYQAGRAIQDMGFRMFTLARNAIHGQSRLQVTIPTLSPKAPSTRDLHVNHADDLREPNSCEIIHFNHY</sequence>
<protein>
    <submittedName>
        <fullName evidence="1">Uncharacterized protein</fullName>
    </submittedName>
</protein>
<dbReference type="GeneID" id="73350694"/>
<evidence type="ECO:0000313" key="1">
    <source>
        <dbReference type="EMBL" id="UQC91232.1"/>
    </source>
</evidence>
<evidence type="ECO:0000313" key="2">
    <source>
        <dbReference type="Proteomes" id="UP000830671"/>
    </source>
</evidence>
<accession>A0A9Q8TAF5</accession>
<organism evidence="1 2">
    <name type="scientific">Colletotrichum lupini</name>
    <dbReference type="NCBI Taxonomy" id="145971"/>
    <lineage>
        <taxon>Eukaryota</taxon>
        <taxon>Fungi</taxon>
        <taxon>Dikarya</taxon>
        <taxon>Ascomycota</taxon>
        <taxon>Pezizomycotina</taxon>
        <taxon>Sordariomycetes</taxon>
        <taxon>Hypocreomycetidae</taxon>
        <taxon>Glomerellales</taxon>
        <taxon>Glomerellaceae</taxon>
        <taxon>Colletotrichum</taxon>
        <taxon>Colletotrichum acutatum species complex</taxon>
    </lineage>
</organism>
<proteinExistence type="predicted"/>
<dbReference type="RefSeq" id="XP_049152831.1">
    <property type="nucleotide sequence ID" value="XM_049295684.1"/>
</dbReference>
<keyword evidence="2" id="KW-1185">Reference proteome</keyword>
<name>A0A9Q8TAF5_9PEZI</name>
<gene>
    <name evidence="1" type="ORF">CLUP02_16766</name>
</gene>
<dbReference type="EMBL" id="CP019481">
    <property type="protein sequence ID" value="UQC91232.1"/>
    <property type="molecule type" value="Genomic_DNA"/>
</dbReference>